<sequence length="340" mass="37839">MEWHFSPRTGSPYWLNRAKSLDFDPRKDVGCFADLALFPNVVNELRDVRIEDLIPRGYDGTARPVAVCESGGTTGAPKRVVLLEDWVERNMALWEENLAAHGAHSGGNWLVVMPSGPHLSGPFAQRIVRLRGGVVFTIDIDPRWVKRLIAAHRQEEAEAYAEHVVDQACHILNTQDVEMVMITPPLLQRLALREDAVHRVNDKVRTVLWGGAHLDPDTRFLLRREVFGRVTLIGNYGSTMALGSANERPGLTDDDPCVFDTLAPFVTYWVVDPDTRARVPYGERGQVVMHHVSRSAFVPNNLERDFATRVEPTSSSAGDAVADIAPVPTFDNATVIEGVY</sequence>
<gene>
    <name evidence="2" type="ORF">GKQ77_14300</name>
</gene>
<dbReference type="InterPro" id="IPR042099">
    <property type="entry name" value="ANL_N_sf"/>
</dbReference>
<dbReference type="Gene3D" id="3.40.50.12780">
    <property type="entry name" value="N-terminal domain of ligase-like"/>
    <property type="match status" value="1"/>
</dbReference>
<accession>A0ABS6YMT1</accession>
<dbReference type="EMBL" id="WMBF01000128">
    <property type="protein sequence ID" value="MBW5422720.1"/>
    <property type="molecule type" value="Genomic_DNA"/>
</dbReference>
<evidence type="ECO:0000259" key="1">
    <source>
        <dbReference type="Pfam" id="PF00501"/>
    </source>
</evidence>
<name>A0ABS6YMT1_9ACTN</name>
<comment type="caution">
    <text evidence="2">The sequence shown here is derived from an EMBL/GenBank/DDBJ whole genome shotgun (WGS) entry which is preliminary data.</text>
</comment>
<organism evidence="2 3">
    <name type="scientific">Streptomyces anatolicus</name>
    <dbReference type="NCBI Taxonomy" id="2675858"/>
    <lineage>
        <taxon>Bacteria</taxon>
        <taxon>Bacillati</taxon>
        <taxon>Actinomycetota</taxon>
        <taxon>Actinomycetes</taxon>
        <taxon>Kitasatosporales</taxon>
        <taxon>Streptomycetaceae</taxon>
        <taxon>Streptomyces</taxon>
    </lineage>
</organism>
<dbReference type="SUPFAM" id="SSF56801">
    <property type="entry name" value="Acetyl-CoA synthetase-like"/>
    <property type="match status" value="1"/>
</dbReference>
<dbReference type="Proteomes" id="UP001197114">
    <property type="component" value="Unassembled WGS sequence"/>
</dbReference>
<protein>
    <submittedName>
        <fullName evidence="2">AMP-binding protein</fullName>
    </submittedName>
</protein>
<evidence type="ECO:0000313" key="3">
    <source>
        <dbReference type="Proteomes" id="UP001197114"/>
    </source>
</evidence>
<proteinExistence type="predicted"/>
<evidence type="ECO:0000313" key="2">
    <source>
        <dbReference type="EMBL" id="MBW5422720.1"/>
    </source>
</evidence>
<dbReference type="InterPro" id="IPR000873">
    <property type="entry name" value="AMP-dep_synth/lig_dom"/>
</dbReference>
<dbReference type="Pfam" id="PF00501">
    <property type="entry name" value="AMP-binding"/>
    <property type="match status" value="1"/>
</dbReference>
<keyword evidence="3" id="KW-1185">Reference proteome</keyword>
<feature type="domain" description="AMP-dependent synthetase/ligase" evidence="1">
    <location>
        <begin position="64"/>
        <end position="290"/>
    </location>
</feature>
<reference evidence="2 3" key="1">
    <citation type="submission" date="2019-11" db="EMBL/GenBank/DDBJ databases">
        <authorList>
            <person name="Ay H."/>
        </authorList>
    </citation>
    <scope>NUCLEOTIDE SEQUENCE [LARGE SCALE GENOMIC DNA]</scope>
    <source>
        <strain evidence="2 3">BG9H</strain>
    </source>
</reference>